<dbReference type="CDD" id="cd17536">
    <property type="entry name" value="REC_YesN-like"/>
    <property type="match status" value="1"/>
</dbReference>
<dbReference type="Pfam" id="PF17853">
    <property type="entry name" value="GGDEF_2"/>
    <property type="match status" value="1"/>
</dbReference>
<evidence type="ECO:0000259" key="8">
    <source>
        <dbReference type="PROSITE" id="PS50887"/>
    </source>
</evidence>
<evidence type="ECO:0000313" key="9">
    <source>
        <dbReference type="EMBL" id="UQZ85125.1"/>
    </source>
</evidence>
<evidence type="ECO:0000256" key="2">
    <source>
        <dbReference type="ARBA" id="ARBA00023125"/>
    </source>
</evidence>
<dbReference type="Gene3D" id="3.40.50.2300">
    <property type="match status" value="1"/>
</dbReference>
<evidence type="ECO:0000256" key="3">
    <source>
        <dbReference type="ARBA" id="ARBA00023163"/>
    </source>
</evidence>
<dbReference type="InterPro" id="IPR011006">
    <property type="entry name" value="CheY-like_superfamily"/>
</dbReference>
<dbReference type="SMART" id="SM00342">
    <property type="entry name" value="HTH_ARAC"/>
    <property type="match status" value="1"/>
</dbReference>
<dbReference type="Pfam" id="PF00072">
    <property type="entry name" value="Response_reg"/>
    <property type="match status" value="1"/>
</dbReference>
<keyword evidence="2" id="KW-0238">DNA-binding</keyword>
<dbReference type="SUPFAM" id="SSF46689">
    <property type="entry name" value="Homeodomain-like"/>
    <property type="match status" value="2"/>
</dbReference>
<evidence type="ECO:0000259" key="7">
    <source>
        <dbReference type="PROSITE" id="PS50110"/>
    </source>
</evidence>
<evidence type="ECO:0000256" key="1">
    <source>
        <dbReference type="ARBA" id="ARBA00023015"/>
    </source>
</evidence>
<dbReference type="EMBL" id="CP027059">
    <property type="protein sequence ID" value="UQZ85125.1"/>
    <property type="molecule type" value="Genomic_DNA"/>
</dbReference>
<dbReference type="InterPro" id="IPR001789">
    <property type="entry name" value="Sig_transdc_resp-reg_receiver"/>
</dbReference>
<dbReference type="PROSITE" id="PS50887">
    <property type="entry name" value="GGDEF"/>
    <property type="match status" value="1"/>
</dbReference>
<feature type="coiled-coil region" evidence="5">
    <location>
        <begin position="194"/>
        <end position="221"/>
    </location>
</feature>
<accession>A0ABY4RSB9</accession>
<protein>
    <submittedName>
        <fullName evidence="9">Response regulatory protein</fullName>
    </submittedName>
</protein>
<dbReference type="PROSITE" id="PS01124">
    <property type="entry name" value="HTH_ARAC_FAMILY_2"/>
    <property type="match status" value="1"/>
</dbReference>
<keyword evidence="3" id="KW-0804">Transcription</keyword>
<keyword evidence="5" id="KW-0175">Coiled coil</keyword>
<organism evidence="9 10">
    <name type="scientific">Paenibacillus konkukensis</name>
    <dbReference type="NCBI Taxonomy" id="2020716"/>
    <lineage>
        <taxon>Bacteria</taxon>
        <taxon>Bacillati</taxon>
        <taxon>Bacillota</taxon>
        <taxon>Bacilli</taxon>
        <taxon>Bacillales</taxon>
        <taxon>Paenibacillaceae</taxon>
        <taxon>Paenibacillus</taxon>
    </lineage>
</organism>
<evidence type="ECO:0000256" key="4">
    <source>
        <dbReference type="PROSITE-ProRule" id="PRU00169"/>
    </source>
</evidence>
<proteinExistence type="predicted"/>
<keyword evidence="4" id="KW-0597">Phosphoprotein</keyword>
<dbReference type="RefSeq" id="WP_249860796.1">
    <property type="nucleotide sequence ID" value="NZ_CP027059.1"/>
</dbReference>
<reference evidence="9" key="2">
    <citation type="journal article" date="2021" name="J Anim Sci Technol">
        <title>Complete genome sequence of Paenibacillus konkukensis sp. nov. SK3146 as a potential probiotic strain.</title>
        <authorList>
            <person name="Jung H.I."/>
            <person name="Park S."/>
            <person name="Niu K.M."/>
            <person name="Lee S.W."/>
            <person name="Kothari D."/>
            <person name="Yi K.J."/>
            <person name="Kim S.K."/>
        </authorList>
    </citation>
    <scope>NUCLEOTIDE SEQUENCE</scope>
    <source>
        <strain evidence="9">SK3146</strain>
    </source>
</reference>
<dbReference type="PRINTS" id="PR00032">
    <property type="entry name" value="HTHARAC"/>
</dbReference>
<dbReference type="InterPro" id="IPR020449">
    <property type="entry name" value="Tscrpt_reg_AraC-type_HTH"/>
</dbReference>
<dbReference type="Gene3D" id="1.10.10.60">
    <property type="entry name" value="Homeodomain-like"/>
    <property type="match status" value="2"/>
</dbReference>
<dbReference type="PROSITE" id="PS00041">
    <property type="entry name" value="HTH_ARAC_FAMILY_1"/>
    <property type="match status" value="1"/>
</dbReference>
<feature type="domain" description="Response regulatory" evidence="7">
    <location>
        <begin position="3"/>
        <end position="120"/>
    </location>
</feature>
<dbReference type="InterPro" id="IPR018060">
    <property type="entry name" value="HTH_AraC"/>
</dbReference>
<sequence length="534" mass="61285">MYKVFLVEDEWLVLQGLKLTIPWEELNCEIIGEASDGRTGAELILTAKPDIVLTDIRMPAMDGIQLAEQVAAGLPGIKIVFLTGFDDFAYAQKAVKLGAADFVLKPTNADELIQVIGRITSQLDTERSRRSFQERLEHRAKLEHPLIMEKMLYELMQDYAGPTLKELFLEYGEWSEAGAEGDGFPPYRLLLIQLDGLCRESAERERQLEQVREQAQELSALPVVRMSENRYALIANRRTGREALMEAAAALLRRLPVLTRSYVIGVSALFTAGIESLPAAYQQAMRALYQTVFLGRETWIWYEDIEREQADEPGSEDAVQEWIDLVKWGHAASIEAHTAAWYSRLLHRYPDGLEARRRFFEFIVALYSALLRDHELREIVLGSDFLLAFAERLEHTLERSLELLCAMLAEWNGLLAEQGETRKKSGFEEIEAFIQSHYAEDITLQGIAERYHMSESYFSRLFKKQVGTSFLEYVTMIRVRQAKELLANPRLKIYEVSLQAGYQDSRYFSQIFRKYTGETPTEFRKRLGIEPLPL</sequence>
<name>A0ABY4RSB9_9BACL</name>
<dbReference type="SUPFAM" id="SSF52172">
    <property type="entry name" value="CheY-like"/>
    <property type="match status" value="1"/>
</dbReference>
<dbReference type="InterPro" id="IPR018062">
    <property type="entry name" value="HTH_AraC-typ_CS"/>
</dbReference>
<feature type="modified residue" description="4-aspartylphosphate" evidence="4">
    <location>
        <position position="55"/>
    </location>
</feature>
<dbReference type="InterPro" id="IPR041522">
    <property type="entry name" value="CdaR_GGDEF"/>
</dbReference>
<dbReference type="SMART" id="SM00448">
    <property type="entry name" value="REC"/>
    <property type="match status" value="1"/>
</dbReference>
<keyword evidence="10" id="KW-1185">Reference proteome</keyword>
<feature type="domain" description="GGDEF" evidence="8">
    <location>
        <begin position="185"/>
        <end position="304"/>
    </location>
</feature>
<dbReference type="Pfam" id="PF12833">
    <property type="entry name" value="HTH_18"/>
    <property type="match status" value="1"/>
</dbReference>
<dbReference type="PANTHER" id="PTHR43280:SF10">
    <property type="entry name" value="REGULATORY PROTEIN POCR"/>
    <property type="match status" value="1"/>
</dbReference>
<dbReference type="InterPro" id="IPR009057">
    <property type="entry name" value="Homeodomain-like_sf"/>
</dbReference>
<evidence type="ECO:0000259" key="6">
    <source>
        <dbReference type="PROSITE" id="PS01124"/>
    </source>
</evidence>
<evidence type="ECO:0000313" key="10">
    <source>
        <dbReference type="Proteomes" id="UP001057134"/>
    </source>
</evidence>
<dbReference type="PANTHER" id="PTHR43280">
    <property type="entry name" value="ARAC-FAMILY TRANSCRIPTIONAL REGULATOR"/>
    <property type="match status" value="1"/>
</dbReference>
<dbReference type="InterPro" id="IPR000160">
    <property type="entry name" value="GGDEF_dom"/>
</dbReference>
<feature type="domain" description="HTH araC/xylS-type" evidence="6">
    <location>
        <begin position="428"/>
        <end position="526"/>
    </location>
</feature>
<evidence type="ECO:0000256" key="5">
    <source>
        <dbReference type="SAM" id="Coils"/>
    </source>
</evidence>
<dbReference type="Proteomes" id="UP001057134">
    <property type="component" value="Chromosome"/>
</dbReference>
<keyword evidence="1" id="KW-0805">Transcription regulation</keyword>
<dbReference type="PROSITE" id="PS50110">
    <property type="entry name" value="RESPONSE_REGULATORY"/>
    <property type="match status" value="1"/>
</dbReference>
<reference evidence="9" key="1">
    <citation type="submission" date="2018-02" db="EMBL/GenBank/DDBJ databases">
        <authorList>
            <person name="Kim S.-K."/>
            <person name="Jung H.-I."/>
            <person name="Lee S.-W."/>
        </authorList>
    </citation>
    <scope>NUCLEOTIDE SEQUENCE</scope>
    <source>
        <strain evidence="9">SK3146</strain>
    </source>
</reference>
<gene>
    <name evidence="9" type="ORF">SK3146_04408</name>
</gene>